<feature type="compositionally biased region" description="Low complexity" evidence="1">
    <location>
        <begin position="19"/>
        <end position="29"/>
    </location>
</feature>
<protein>
    <submittedName>
        <fullName evidence="2">Uncharacterized protein</fullName>
    </submittedName>
</protein>
<name>A0ABV9NJ56_9GAMM</name>
<sequence>MGILRTAAVAAIGVAAYRAWQRRQPAERPAPQPDEGTATPPHGDPQFARRTEDAGLPLRTPAQSSQGFGGP</sequence>
<reference evidence="3" key="1">
    <citation type="journal article" date="2019" name="Int. J. Syst. Evol. Microbiol.">
        <title>The Global Catalogue of Microorganisms (GCM) 10K type strain sequencing project: providing services to taxonomists for standard genome sequencing and annotation.</title>
        <authorList>
            <consortium name="The Broad Institute Genomics Platform"/>
            <consortium name="The Broad Institute Genome Sequencing Center for Infectious Disease"/>
            <person name="Wu L."/>
            <person name="Ma J."/>
        </authorList>
    </citation>
    <scope>NUCLEOTIDE SEQUENCE [LARGE SCALE GENOMIC DNA]</scope>
    <source>
        <strain evidence="3">CGMCC 1.13574</strain>
    </source>
</reference>
<keyword evidence="3" id="KW-1185">Reference proteome</keyword>
<comment type="caution">
    <text evidence="2">The sequence shown here is derived from an EMBL/GenBank/DDBJ whole genome shotgun (WGS) entry which is preliminary data.</text>
</comment>
<feature type="compositionally biased region" description="Polar residues" evidence="1">
    <location>
        <begin position="61"/>
        <end position="71"/>
    </location>
</feature>
<dbReference type="RefSeq" id="WP_377003263.1">
    <property type="nucleotide sequence ID" value="NZ_JBHSGG010000007.1"/>
</dbReference>
<proteinExistence type="predicted"/>
<accession>A0ABV9NJ56</accession>
<organism evidence="2 3">
    <name type="scientific">Coralloluteibacterium thermophilum</name>
    <dbReference type="NCBI Taxonomy" id="2707049"/>
    <lineage>
        <taxon>Bacteria</taxon>
        <taxon>Pseudomonadati</taxon>
        <taxon>Pseudomonadota</taxon>
        <taxon>Gammaproteobacteria</taxon>
        <taxon>Lysobacterales</taxon>
        <taxon>Lysobacteraceae</taxon>
        <taxon>Coralloluteibacterium</taxon>
    </lineage>
</organism>
<evidence type="ECO:0000256" key="1">
    <source>
        <dbReference type="SAM" id="MobiDB-lite"/>
    </source>
</evidence>
<gene>
    <name evidence="2" type="ORF">ACFO3Q_03545</name>
</gene>
<evidence type="ECO:0000313" key="2">
    <source>
        <dbReference type="EMBL" id="MFC4727241.1"/>
    </source>
</evidence>
<evidence type="ECO:0000313" key="3">
    <source>
        <dbReference type="Proteomes" id="UP001595892"/>
    </source>
</evidence>
<feature type="region of interest" description="Disordered" evidence="1">
    <location>
        <begin position="19"/>
        <end position="71"/>
    </location>
</feature>
<dbReference type="Proteomes" id="UP001595892">
    <property type="component" value="Unassembled WGS sequence"/>
</dbReference>
<dbReference type="EMBL" id="JBHSGG010000007">
    <property type="protein sequence ID" value="MFC4727241.1"/>
    <property type="molecule type" value="Genomic_DNA"/>
</dbReference>